<accession>A0ABQ8SBN2</accession>
<organism evidence="1 2">
    <name type="scientific">Periplaneta americana</name>
    <name type="common">American cockroach</name>
    <name type="synonym">Blatta americana</name>
    <dbReference type="NCBI Taxonomy" id="6978"/>
    <lineage>
        <taxon>Eukaryota</taxon>
        <taxon>Metazoa</taxon>
        <taxon>Ecdysozoa</taxon>
        <taxon>Arthropoda</taxon>
        <taxon>Hexapoda</taxon>
        <taxon>Insecta</taxon>
        <taxon>Pterygota</taxon>
        <taxon>Neoptera</taxon>
        <taxon>Polyneoptera</taxon>
        <taxon>Dictyoptera</taxon>
        <taxon>Blattodea</taxon>
        <taxon>Blattoidea</taxon>
        <taxon>Blattidae</taxon>
        <taxon>Blattinae</taxon>
        <taxon>Periplaneta</taxon>
    </lineage>
</organism>
<dbReference type="Proteomes" id="UP001148838">
    <property type="component" value="Unassembled WGS sequence"/>
</dbReference>
<dbReference type="EMBL" id="JAJSOF020000031">
    <property type="protein sequence ID" value="KAJ4431076.1"/>
    <property type="molecule type" value="Genomic_DNA"/>
</dbReference>
<reference evidence="1 2" key="1">
    <citation type="journal article" date="2022" name="Allergy">
        <title>Genome assembly and annotation of Periplaneta americana reveal a comprehensive cockroach allergen profile.</title>
        <authorList>
            <person name="Wang L."/>
            <person name="Xiong Q."/>
            <person name="Saelim N."/>
            <person name="Wang L."/>
            <person name="Nong W."/>
            <person name="Wan A.T."/>
            <person name="Shi M."/>
            <person name="Liu X."/>
            <person name="Cao Q."/>
            <person name="Hui J.H.L."/>
            <person name="Sookrung N."/>
            <person name="Leung T.F."/>
            <person name="Tungtrongchitr A."/>
            <person name="Tsui S.K.W."/>
        </authorList>
    </citation>
    <scope>NUCLEOTIDE SEQUENCE [LARGE SCALE GENOMIC DNA]</scope>
    <source>
        <strain evidence="1">PWHHKU_190912</strain>
    </source>
</reference>
<gene>
    <name evidence="1" type="ORF">ANN_19670</name>
</gene>
<name>A0ABQ8SBN2_PERAM</name>
<protein>
    <submittedName>
        <fullName evidence="1">Uncharacterized protein</fullName>
    </submittedName>
</protein>
<sequence length="238" mass="27077">MENTSNAEAQSQTRRYSETIVITRRITYVPEKLPSKYDVHSEEYLPIRTPRHRYRKTGPFSSQIGDMSTCSATSVVPNSEHCVVIKPCPLARSPAESRNRAARHNGRNGVDILYILGNIILITIFTSSSETSDELNFTTVVRRVFVIIGCVRQHSTIQIKCSVSMLTVEINVNKYSTTILNLRIRQVTIDMCIYVQSFGPILYGNFLILLTVPDDCEKDGTYTPYILYMNERLNELIN</sequence>
<proteinExistence type="predicted"/>
<comment type="caution">
    <text evidence="1">The sequence shown here is derived from an EMBL/GenBank/DDBJ whole genome shotgun (WGS) entry which is preliminary data.</text>
</comment>
<keyword evidence="2" id="KW-1185">Reference proteome</keyword>
<evidence type="ECO:0000313" key="2">
    <source>
        <dbReference type="Proteomes" id="UP001148838"/>
    </source>
</evidence>
<evidence type="ECO:0000313" key="1">
    <source>
        <dbReference type="EMBL" id="KAJ4431076.1"/>
    </source>
</evidence>